<dbReference type="Pfam" id="PF26130">
    <property type="entry name" value="PB1-like"/>
    <property type="match status" value="1"/>
</dbReference>
<name>A0AA38U7T4_9ASTR</name>
<evidence type="ECO:0000256" key="1">
    <source>
        <dbReference type="ARBA" id="ARBA00022723"/>
    </source>
</evidence>
<keyword evidence="3" id="KW-0862">Zinc</keyword>
<keyword evidence="8" id="KW-1185">Reference proteome</keyword>
<dbReference type="GO" id="GO:0008270">
    <property type="term" value="F:zinc ion binding"/>
    <property type="evidence" value="ECO:0007669"/>
    <property type="project" value="UniProtKB-KW"/>
</dbReference>
<accession>A0AA38U7T4</accession>
<evidence type="ECO:0000313" key="8">
    <source>
        <dbReference type="Proteomes" id="UP001172457"/>
    </source>
</evidence>
<dbReference type="InterPro" id="IPR007527">
    <property type="entry name" value="Znf_SWIM"/>
</dbReference>
<reference evidence="7" key="1">
    <citation type="submission" date="2023-03" db="EMBL/GenBank/DDBJ databases">
        <title>Chromosome-scale reference genome and RAD-based genetic map of yellow starthistle (Centaurea solstitialis) reveal putative structural variation and QTLs associated with invader traits.</title>
        <authorList>
            <person name="Reatini B."/>
            <person name="Cang F.A."/>
            <person name="Jiang Q."/>
            <person name="Mckibben M.T.W."/>
            <person name="Barker M.S."/>
            <person name="Rieseberg L.H."/>
            <person name="Dlugosch K.M."/>
        </authorList>
    </citation>
    <scope>NUCLEOTIDE SEQUENCE</scope>
    <source>
        <strain evidence="7">CAN-66</strain>
        <tissue evidence="7">Leaf</tissue>
    </source>
</reference>
<sequence length="373" mass="43020">MSLYKLVFNEDSSWWYVLWSPGRQYLDGKVTFVDLVDPDELSVHEFDAIMKYLGYHGTYMMFYHFLIPNSDLDFGLKAFGCDQDVLNLLQYVSQCKIVNFYVEHGSTKLNTYFVSPEPKKIPPQHWSRSHFTERAKCDVLLNNMCEVFNKQLLGGRDKPIIIALEYIREYLMRRLVLVQKVIDKSQGPLTPTITSMLDKIKKEASQLVVTWNGSTEYMFMLTVNGAWGDQCGVNLAEKFCTCRRWELTGIPCKHAVAAIWFSAANGGTVALPENWVHLHYHLQTWKMMYQFKINPTNGRLLWPKSDYPIKIMPPKHHKQIGRPKKSRRKTAEELSQPLVKGSKLLKIGKAMTCRICHKQGHNARTCKGKGTTS</sequence>
<dbReference type="InterPro" id="IPR058594">
    <property type="entry name" value="PB1-like_dom_pln"/>
</dbReference>
<keyword evidence="2 4" id="KW-0863">Zinc-finger</keyword>
<dbReference type="Pfam" id="PF04434">
    <property type="entry name" value="SWIM"/>
    <property type="match status" value="1"/>
</dbReference>
<keyword evidence="1" id="KW-0479">Metal-binding</keyword>
<dbReference type="PROSITE" id="PS50966">
    <property type="entry name" value="ZF_SWIM"/>
    <property type="match status" value="1"/>
</dbReference>
<proteinExistence type="predicted"/>
<evidence type="ECO:0000256" key="4">
    <source>
        <dbReference type="PROSITE-ProRule" id="PRU00325"/>
    </source>
</evidence>
<organism evidence="7 8">
    <name type="scientific">Centaurea solstitialis</name>
    <name type="common">yellow star-thistle</name>
    <dbReference type="NCBI Taxonomy" id="347529"/>
    <lineage>
        <taxon>Eukaryota</taxon>
        <taxon>Viridiplantae</taxon>
        <taxon>Streptophyta</taxon>
        <taxon>Embryophyta</taxon>
        <taxon>Tracheophyta</taxon>
        <taxon>Spermatophyta</taxon>
        <taxon>Magnoliopsida</taxon>
        <taxon>eudicotyledons</taxon>
        <taxon>Gunneridae</taxon>
        <taxon>Pentapetalae</taxon>
        <taxon>asterids</taxon>
        <taxon>campanulids</taxon>
        <taxon>Asterales</taxon>
        <taxon>Asteraceae</taxon>
        <taxon>Carduoideae</taxon>
        <taxon>Cardueae</taxon>
        <taxon>Centaureinae</taxon>
        <taxon>Centaurea</taxon>
    </lineage>
</organism>
<evidence type="ECO:0000256" key="3">
    <source>
        <dbReference type="ARBA" id="ARBA00022833"/>
    </source>
</evidence>
<gene>
    <name evidence="7" type="ORF">OSB04_000638</name>
</gene>
<dbReference type="EMBL" id="JARYMX010000001">
    <property type="protein sequence ID" value="KAJ9564672.1"/>
    <property type="molecule type" value="Genomic_DNA"/>
</dbReference>
<dbReference type="SMART" id="SM00575">
    <property type="entry name" value="ZnF_PMZ"/>
    <property type="match status" value="1"/>
</dbReference>
<dbReference type="Proteomes" id="UP001172457">
    <property type="component" value="Chromosome 1"/>
</dbReference>
<protein>
    <recommendedName>
        <fullName evidence="6">SWIM-type domain-containing protein</fullName>
    </recommendedName>
</protein>
<dbReference type="PANTHER" id="PTHR31973:SF190">
    <property type="entry name" value="MULE TRANSPOSASE DOMAIN-CONTAINING PROTEIN"/>
    <property type="match status" value="1"/>
</dbReference>
<comment type="caution">
    <text evidence="7">The sequence shown here is derived from an EMBL/GenBank/DDBJ whole genome shotgun (WGS) entry which is preliminary data.</text>
</comment>
<evidence type="ECO:0000313" key="7">
    <source>
        <dbReference type="EMBL" id="KAJ9564672.1"/>
    </source>
</evidence>
<evidence type="ECO:0000259" key="6">
    <source>
        <dbReference type="PROSITE" id="PS50966"/>
    </source>
</evidence>
<evidence type="ECO:0000256" key="5">
    <source>
        <dbReference type="SAM" id="MobiDB-lite"/>
    </source>
</evidence>
<dbReference type="AlphaFoldDB" id="A0AA38U7T4"/>
<feature type="domain" description="SWIM-type" evidence="6">
    <location>
        <begin position="217"/>
        <end position="263"/>
    </location>
</feature>
<dbReference type="InterPro" id="IPR006564">
    <property type="entry name" value="Znf_PMZ"/>
</dbReference>
<evidence type="ECO:0000256" key="2">
    <source>
        <dbReference type="ARBA" id="ARBA00022771"/>
    </source>
</evidence>
<feature type="compositionally biased region" description="Basic residues" evidence="5">
    <location>
        <begin position="314"/>
        <end position="328"/>
    </location>
</feature>
<dbReference type="PANTHER" id="PTHR31973">
    <property type="entry name" value="POLYPROTEIN, PUTATIVE-RELATED"/>
    <property type="match status" value="1"/>
</dbReference>
<feature type="region of interest" description="Disordered" evidence="5">
    <location>
        <begin position="314"/>
        <end position="336"/>
    </location>
</feature>